<dbReference type="GO" id="GO:0010125">
    <property type="term" value="P:mycothiol biosynthetic process"/>
    <property type="evidence" value="ECO:0007669"/>
    <property type="project" value="InterPro"/>
</dbReference>
<name>A0A6J6DFS7_9ZZZZ</name>
<dbReference type="InterPro" id="IPR017812">
    <property type="entry name" value="Mycothiol_ligase_MshC"/>
</dbReference>
<keyword evidence="5" id="KW-0436">Ligase</keyword>
<gene>
    <name evidence="11" type="ORF">UFOPK1683_00104</name>
</gene>
<comment type="catalytic activity">
    <reaction evidence="9">
        <text>1D-myo-inositol 2-amino-2-deoxy-alpha-D-glucopyranoside + L-cysteine + ATP = 1D-myo-inositol 2-(L-cysteinylamino)-2-deoxy-alpha-D-glucopyranoside + AMP + diphosphate + H(+)</text>
        <dbReference type="Rhea" id="RHEA:26176"/>
        <dbReference type="ChEBI" id="CHEBI:15378"/>
        <dbReference type="ChEBI" id="CHEBI:30616"/>
        <dbReference type="ChEBI" id="CHEBI:33019"/>
        <dbReference type="ChEBI" id="CHEBI:35235"/>
        <dbReference type="ChEBI" id="CHEBI:58886"/>
        <dbReference type="ChEBI" id="CHEBI:58887"/>
        <dbReference type="ChEBI" id="CHEBI:456215"/>
        <dbReference type="EC" id="6.3.1.13"/>
    </reaction>
</comment>
<keyword evidence="7" id="KW-0067">ATP-binding</keyword>
<dbReference type="Gene3D" id="3.40.50.620">
    <property type="entry name" value="HUPs"/>
    <property type="match status" value="1"/>
</dbReference>
<evidence type="ECO:0000313" key="11">
    <source>
        <dbReference type="EMBL" id="CAB4561123.1"/>
    </source>
</evidence>
<evidence type="ECO:0000256" key="9">
    <source>
        <dbReference type="ARBA" id="ARBA00048350"/>
    </source>
</evidence>
<evidence type="ECO:0000256" key="5">
    <source>
        <dbReference type="ARBA" id="ARBA00022598"/>
    </source>
</evidence>
<dbReference type="PRINTS" id="PR00983">
    <property type="entry name" value="TRNASYNTHCYS"/>
</dbReference>
<dbReference type="PANTHER" id="PTHR10890">
    <property type="entry name" value="CYSTEINYL-TRNA SYNTHETASE"/>
    <property type="match status" value="1"/>
</dbReference>
<accession>A0A6J6DFS7</accession>
<dbReference type="GO" id="GO:0035446">
    <property type="term" value="F:cysteine-glucosaminylinositol ligase activity"/>
    <property type="evidence" value="ECO:0007669"/>
    <property type="project" value="UniProtKB-EC"/>
</dbReference>
<evidence type="ECO:0000256" key="7">
    <source>
        <dbReference type="ARBA" id="ARBA00022840"/>
    </source>
</evidence>
<dbReference type="InterPro" id="IPR014729">
    <property type="entry name" value="Rossmann-like_a/b/a_fold"/>
</dbReference>
<reference evidence="11" key="1">
    <citation type="submission" date="2020-05" db="EMBL/GenBank/DDBJ databases">
        <authorList>
            <person name="Chiriac C."/>
            <person name="Salcher M."/>
            <person name="Ghai R."/>
            <person name="Kavagutti S V."/>
        </authorList>
    </citation>
    <scope>NUCLEOTIDE SEQUENCE</scope>
</reference>
<evidence type="ECO:0000256" key="6">
    <source>
        <dbReference type="ARBA" id="ARBA00022741"/>
    </source>
</evidence>
<dbReference type="PANTHER" id="PTHR10890:SF3">
    <property type="entry name" value="CYSTEINE--TRNA LIGASE, CYTOPLASMIC"/>
    <property type="match status" value="1"/>
</dbReference>
<dbReference type="GO" id="GO:0005829">
    <property type="term" value="C:cytosol"/>
    <property type="evidence" value="ECO:0007669"/>
    <property type="project" value="TreeGrafter"/>
</dbReference>
<protein>
    <recommendedName>
        <fullName evidence="4">L-cysteine:1D-myo-inositol 2-amino-2-deoxy-alpha-D-glucopyranoside ligase</fullName>
        <ecNumber evidence="3">6.3.1.13</ecNumber>
    </recommendedName>
    <alternativeName>
        <fullName evidence="8">Mycothiol ligase</fullName>
    </alternativeName>
</protein>
<dbReference type="NCBIfam" id="TIGR03447">
    <property type="entry name" value="mycothiol_MshC"/>
    <property type="match status" value="1"/>
</dbReference>
<dbReference type="GO" id="GO:0005524">
    <property type="term" value="F:ATP binding"/>
    <property type="evidence" value="ECO:0007669"/>
    <property type="project" value="UniProtKB-KW"/>
</dbReference>
<dbReference type="GO" id="GO:0004817">
    <property type="term" value="F:cysteine-tRNA ligase activity"/>
    <property type="evidence" value="ECO:0007669"/>
    <property type="project" value="TreeGrafter"/>
</dbReference>
<dbReference type="GO" id="GO:0006423">
    <property type="term" value="P:cysteinyl-tRNA aminoacylation"/>
    <property type="evidence" value="ECO:0007669"/>
    <property type="project" value="TreeGrafter"/>
</dbReference>
<dbReference type="SUPFAM" id="SSF52374">
    <property type="entry name" value="Nucleotidylyl transferase"/>
    <property type="match status" value="1"/>
</dbReference>
<dbReference type="Pfam" id="PF01406">
    <property type="entry name" value="tRNA-synt_1e"/>
    <property type="match status" value="1"/>
</dbReference>
<keyword evidence="6" id="KW-0547">Nucleotide-binding</keyword>
<organism evidence="11">
    <name type="scientific">freshwater metagenome</name>
    <dbReference type="NCBI Taxonomy" id="449393"/>
    <lineage>
        <taxon>unclassified sequences</taxon>
        <taxon>metagenomes</taxon>
        <taxon>ecological metagenomes</taxon>
    </lineage>
</organism>
<dbReference type="Gene3D" id="1.20.120.640">
    <property type="entry name" value="Anticodon-binding domain of a subclass of class I aminoacyl-tRNA synthetases"/>
    <property type="match status" value="1"/>
</dbReference>
<evidence type="ECO:0000259" key="10">
    <source>
        <dbReference type="Pfam" id="PF01406"/>
    </source>
</evidence>
<evidence type="ECO:0000256" key="1">
    <source>
        <dbReference type="ARBA" id="ARBA00003679"/>
    </source>
</evidence>
<sequence length="422" mass="46685">MNSWADVDLPPLAKAYEIPALKLFDTASQSIKPLEIKRSYKIYVCGITPYDATHLGHAATYLTFDLINRYLRLSGAAVSFVQNITDIDDPLLERAERDGTSWQELATSQINLFRGDMVNLHVIPPNHYIGVVEAMRLIIDSIQALVETGNTYTVESDLYFDIHSDSKFGSRSHLSKAEMLEIFSQRGGDPKREGKRNPLDALLWRGQRPGEPSWESPFGPGRPGWHIECSAIALTYLAEIPQNEEPDNHSIDIQGGGSDLIFPHHEMSASQCALLTNKEFASHYVHAGMIGLDGEKMSKSLGNLVFVSSLINQGVEPAAIRWALFTSHFAQDRMWSQQILDEASEWIVRLRRALSRVDVAPTAPVINGIIRALAENLDTPKALKLIQSWIVQTEDGESSDIGIGGEAGELSRALDTILGLAL</sequence>
<evidence type="ECO:0000256" key="4">
    <source>
        <dbReference type="ARBA" id="ARBA00020068"/>
    </source>
</evidence>
<comment type="similarity">
    <text evidence="2">Belongs to the class-I aminoacyl-tRNA synthetase family. MshC subfamily.</text>
</comment>
<dbReference type="AlphaFoldDB" id="A0A6J6DFS7"/>
<dbReference type="InterPro" id="IPR032678">
    <property type="entry name" value="tRNA-synt_1_cat_dom"/>
</dbReference>
<evidence type="ECO:0000256" key="8">
    <source>
        <dbReference type="ARBA" id="ARBA00033376"/>
    </source>
</evidence>
<evidence type="ECO:0000256" key="2">
    <source>
        <dbReference type="ARBA" id="ARBA00007723"/>
    </source>
</evidence>
<comment type="function">
    <text evidence="1">Catalyzes the ATP-dependent condensation of GlcN-Ins and L-cysteine to form L-Cys-GlcN-Ins.</text>
</comment>
<proteinExistence type="inferred from homology"/>
<evidence type="ECO:0000256" key="3">
    <source>
        <dbReference type="ARBA" id="ARBA00012088"/>
    </source>
</evidence>
<dbReference type="EMBL" id="CAEZTL010000005">
    <property type="protein sequence ID" value="CAB4561123.1"/>
    <property type="molecule type" value="Genomic_DNA"/>
</dbReference>
<dbReference type="EC" id="6.3.1.13" evidence="3"/>
<feature type="domain" description="tRNA synthetases class I catalytic" evidence="10">
    <location>
        <begin position="38"/>
        <end position="343"/>
    </location>
</feature>
<dbReference type="InterPro" id="IPR024909">
    <property type="entry name" value="Cys-tRNA/MSH_ligase"/>
</dbReference>